<evidence type="ECO:0000256" key="3">
    <source>
        <dbReference type="ARBA" id="ARBA00020263"/>
    </source>
</evidence>
<dbReference type="Proteomes" id="UP000499080">
    <property type="component" value="Unassembled WGS sequence"/>
</dbReference>
<dbReference type="Pfam" id="PF09807">
    <property type="entry name" value="ELP6"/>
    <property type="match status" value="1"/>
</dbReference>
<dbReference type="GO" id="GO:0033588">
    <property type="term" value="C:elongator holoenzyme complex"/>
    <property type="evidence" value="ECO:0007669"/>
    <property type="project" value="InterPro"/>
</dbReference>
<name>A0A4Y2GRP2_ARAVE</name>
<dbReference type="GO" id="GO:0002098">
    <property type="term" value="P:tRNA wobble uridine modification"/>
    <property type="evidence" value="ECO:0007669"/>
    <property type="project" value="InterPro"/>
</dbReference>
<dbReference type="Gene3D" id="3.40.50.300">
    <property type="entry name" value="P-loop containing nucleotide triphosphate hydrolases"/>
    <property type="match status" value="1"/>
</dbReference>
<gene>
    <name evidence="4" type="ORF">AVEN_147015_1</name>
</gene>
<dbReference type="EMBL" id="BGPR01001556">
    <property type="protein sequence ID" value="GBM56642.1"/>
    <property type="molecule type" value="Genomic_DNA"/>
</dbReference>
<comment type="similarity">
    <text evidence="2">Belongs to the ELP6 family.</text>
</comment>
<dbReference type="OrthoDB" id="9995306at2759"/>
<dbReference type="AlphaFoldDB" id="A0A4Y2GRP2"/>
<comment type="pathway">
    <text evidence="1">tRNA modification; 5-methoxycarbonylmethyl-2-thiouridine-tRNA biosynthesis.</text>
</comment>
<dbReference type="PANTHER" id="PTHR16184">
    <property type="entry name" value="ELONGATOR COMPLEX PROTEIN 6"/>
    <property type="match status" value="1"/>
</dbReference>
<comment type="caution">
    <text evidence="4">The sequence shown here is derived from an EMBL/GenBank/DDBJ whole genome shotgun (WGS) entry which is preliminary data.</text>
</comment>
<evidence type="ECO:0000313" key="5">
    <source>
        <dbReference type="Proteomes" id="UP000499080"/>
    </source>
</evidence>
<dbReference type="UniPathway" id="UPA00988"/>
<evidence type="ECO:0000313" key="4">
    <source>
        <dbReference type="EMBL" id="GBM56642.1"/>
    </source>
</evidence>
<evidence type="ECO:0000256" key="1">
    <source>
        <dbReference type="ARBA" id="ARBA00005043"/>
    </source>
</evidence>
<sequence>MSSDIASALNLDNQLMVKKFLFATKDACSDLNFFFSDFLSYYLRKNYSIIIVNLAQSCSHYTHLLLKSGINIKVIRDHQKVAFVDVMLEAGNLIESAVQTDSENIDLFNSLNNSCHDTLCLKPLYESIKSTIEKVSASKPDGFVLFIDEISMLMNLGTSLRAIQPFVQQCYALCSKFTEVSGSLLVGSFYDETDLENRKVSNYLAHVADIGIQVQSLKTGYSKDTDGKIPKTRIPACVACDIASGFWANFLNLKKHQRLRFQQSRELVASLLH</sequence>
<proteinExistence type="inferred from homology"/>
<protein>
    <recommendedName>
        <fullName evidence="3">Elongator complex protein 6</fullName>
    </recommendedName>
</protein>
<evidence type="ECO:0000256" key="2">
    <source>
        <dbReference type="ARBA" id="ARBA00008837"/>
    </source>
</evidence>
<dbReference type="InterPro" id="IPR027417">
    <property type="entry name" value="P-loop_NTPase"/>
</dbReference>
<dbReference type="PANTHER" id="PTHR16184:SF6">
    <property type="entry name" value="ELONGATOR COMPLEX PROTEIN 6"/>
    <property type="match status" value="1"/>
</dbReference>
<organism evidence="4 5">
    <name type="scientific">Araneus ventricosus</name>
    <name type="common">Orbweaver spider</name>
    <name type="synonym">Epeira ventricosa</name>
    <dbReference type="NCBI Taxonomy" id="182803"/>
    <lineage>
        <taxon>Eukaryota</taxon>
        <taxon>Metazoa</taxon>
        <taxon>Ecdysozoa</taxon>
        <taxon>Arthropoda</taxon>
        <taxon>Chelicerata</taxon>
        <taxon>Arachnida</taxon>
        <taxon>Araneae</taxon>
        <taxon>Araneomorphae</taxon>
        <taxon>Entelegynae</taxon>
        <taxon>Araneoidea</taxon>
        <taxon>Araneidae</taxon>
        <taxon>Araneus</taxon>
    </lineage>
</organism>
<accession>A0A4Y2GRP2</accession>
<reference evidence="4 5" key="1">
    <citation type="journal article" date="2019" name="Sci. Rep.">
        <title>Orb-weaving spider Araneus ventricosus genome elucidates the spidroin gene catalogue.</title>
        <authorList>
            <person name="Kono N."/>
            <person name="Nakamura H."/>
            <person name="Ohtoshi R."/>
            <person name="Moran D.A.P."/>
            <person name="Shinohara A."/>
            <person name="Yoshida Y."/>
            <person name="Fujiwara M."/>
            <person name="Mori M."/>
            <person name="Tomita M."/>
            <person name="Arakawa K."/>
        </authorList>
    </citation>
    <scope>NUCLEOTIDE SEQUENCE [LARGE SCALE GENOMIC DNA]</scope>
</reference>
<dbReference type="InterPro" id="IPR018627">
    <property type="entry name" value="ELP6"/>
</dbReference>
<keyword evidence="5" id="KW-1185">Reference proteome</keyword>